<sequence length="2131" mass="239382">MAGMELDSPRDTVLSPRDRIVQRLITKGVPSEVLEQSQMGLISYLKENKPMYPVLVSSILPTEDDLSELRISSDASSSGNTEDLFCESMSWLGWLMFEAEPQSSLENLASEAVGQRAVCGAVWGQNDLAYRCRTCEHDPTCAICVPCFQNGNHKDHDYSIMYTGGGCCDCGDVTAWKREGFCSKHKGTEQMQPLPEELANSIRPVLDVLLVLWKDKLILAENQRNPREHNKTDVSAGMGNRLSSAVIEMLLDFCKCSESLLSFISRKMFECTDLLDVLVRAERFLHKNVVKKLHELLLKLLGEPVFKYEFAKAFTRYYPVSVSEIIKEWTVKAFEKYSLLSTFSVQLFTVPTLTPRLVREVNLLGVLLGCLKDLFLFCIQEDGQLQGKISALLQVSKWEHLYETIIRLVEDTRFVLSHKEVLAYITHERPDISRAWLKLLSLVQGMDPQKRVTTTPIEEEHEYLSAPFVLGHFLSKVHNLLVQGAFSAFETKERKITSFSCPDSEWLDDNEGYRHSKVGRISQDSSACSINRTSGGLDGPSQHSDVKYGGVDHLSVPSPAIWLIFECLKAIDDWFCHARNISLFVDDMNCSSFSCFRKKLFKSKKGANSSKTFGLSVSRQGVDKHQSLASGEHHEVSDLMDTDGCLEHTTSSRILDDSIVEVDPGAEPEAFGMLNNADWPDIVYDVSSQEISFHIPLHRLLSLILRKAMEYCHNEIEKPEKASSGLSLPSSAWGHEFFGQVLRGLQPCGFSAFLMEHPLRLRVFCAQVRAGMWRRNGDGAIFNSEFYRAVQWFNQGLESDLFLLQCCAALAPPELFVERIQERFGLVNYTSLSLSECNEYEAVLVQEMLTLIIQVVKERRFSGLSSVDNLKRELVYKLTVGDATRSHLVKALPRDLSNSDQLQNVLDMLATYSNPSGMKQGKYSLRKSYWKELDLYHPRWNYRDLQVAEERYFQFCKVSARNVQLPQWTNIYIPLKTISRIATSKGVLKIVRAVFFYAAFVDVSLASRAPDGVLITALHLLSLALDICGSQSQTRSTNSGSGIDLSHPDHSFMEVSHYVEDLPPILAHATEQLDIAAHGESALCKNQSMLSLLVLLMRKYKKESDSHYSETRHCNISLLVETLLKKIAELNTDCLVMLQRIAPEVVYHMRKQPAEDAPERSASASDAEERRAKARERQAAIMEKMRAEQSRFMASLKSTPNSEADGSISKEEKLDHEDNVSEESAIVCSFCRDPHSQSPLCFLILLQKSCLTTFVERAPLSWEDVGQQNEIPSTGIEGSNGPGGSDSKNIVQSIQNVGVEFPFDMEPAEVDRSLVFLNEQLPAFRNIQPLDVFPGTDAELSASLESMEDDIFRSIIRDMHNSKSILDTLDAEKKYLTKDAVLGSRKGSIAEFFALGEYVLSLSRESKQNHSFIFGPQRIVNLASRSTASSTTISGFGPSDCDGIHISSCGHAVHRECHDRYQLSLKQRYIGNLGFEGSHIVDPDLGELLCPVCRRFANAILPARTGFSNKLSTTKESAFSSSMPNDVPSTSSDMNCSNLHIVLASSLLQNTAKIVGQCRNLKVLSGKINETMNSVLEPSLRKLYMLYYSHSYSSLSAPGWLSRSLILWDTLRYSVTSTEIAARAKLNTNSLGSQSCLESLTEELRSSSGYIMSVLLHVAQSAGSSNCLEVLLRFSSLQLLAGSICSGVSGDNYLSNGDKQKGTTSSSFECYDNGEAFPDIQFWKRSADPILAHDPFSSFMWVLFCLPAPFKSSRECFIALVHLFYAVCIVQAMITCYGNQSFDVSSFGSNVLNDVCRTMAESDRVRQYFVSSYIDHLYHPKDMIRRLTFPYLRRCALLWNLLNSSTLSLSYDSHTWERSYLCSKDVQLDSDSQLRVELNNIRELEDMFMICPLELVLKNEVVHALALRWCDHFCDEFEVRKYRGVLASSPAVPFKLMELPLIYQDLLKKYIKLPCSNCKSVPEEPALCLLCGKLCSLYRKSCCRQSKCLNHAMICGAGIGVFLLVRKTTILLQRSARRALWPSLYLDAFGEEMISKLRNIAVMESKPCWGVGKFSEVYILVTEVFGEFGDEKDEYISGVLEAGDDHDMSRGKPLYLSKERYAALTYLVASHGLDRSSEVLRQTTTNLNGLY</sequence>
<evidence type="ECO:0000313" key="13">
    <source>
        <dbReference type="EMBL" id="THU50037.1"/>
    </source>
</evidence>
<evidence type="ECO:0000256" key="11">
    <source>
        <dbReference type="SAM" id="MobiDB-lite"/>
    </source>
</evidence>
<proteinExistence type="inferred from homology"/>
<dbReference type="InterPro" id="IPR055194">
    <property type="entry name" value="UBR1-like_WH"/>
</dbReference>
<comment type="catalytic activity">
    <reaction evidence="1 10">
        <text>S-ubiquitinyl-[E2 ubiquitin-conjugating enzyme]-L-cysteine + [acceptor protein]-L-lysine = [E2 ubiquitin-conjugating enzyme]-L-cysteine + N(6)-ubiquitinyl-[acceptor protein]-L-lysine.</text>
        <dbReference type="EC" id="2.3.2.27"/>
    </reaction>
</comment>
<evidence type="ECO:0000256" key="7">
    <source>
        <dbReference type="ARBA" id="ARBA00022833"/>
    </source>
</evidence>
<protein>
    <recommendedName>
        <fullName evidence="10">E3 ubiquitin-protein ligase</fullName>
        <ecNumber evidence="10">2.3.2.27</ecNumber>
    </recommendedName>
</protein>
<keyword evidence="6 10" id="KW-0833">Ubl conjugation pathway</keyword>
<evidence type="ECO:0000259" key="12">
    <source>
        <dbReference type="PROSITE" id="PS51157"/>
    </source>
</evidence>
<keyword evidence="4 10" id="KW-0479">Metal-binding</keyword>
<gene>
    <name evidence="13" type="ORF">C4D60_Mb06t15850</name>
</gene>
<dbReference type="PROSITE" id="PS51157">
    <property type="entry name" value="ZF_UBR"/>
    <property type="match status" value="1"/>
</dbReference>
<dbReference type="UniPathway" id="UPA00143"/>
<comment type="pathway">
    <text evidence="2 10">Protein modification; protein ubiquitination.</text>
</comment>
<evidence type="ECO:0000256" key="3">
    <source>
        <dbReference type="ARBA" id="ARBA00022679"/>
    </source>
</evidence>
<evidence type="ECO:0000256" key="5">
    <source>
        <dbReference type="ARBA" id="ARBA00022771"/>
    </source>
</evidence>
<dbReference type="Pfam" id="PF02207">
    <property type="entry name" value="zf-UBR"/>
    <property type="match status" value="1"/>
</dbReference>
<dbReference type="Proteomes" id="UP000317650">
    <property type="component" value="Chromosome 6"/>
</dbReference>
<evidence type="ECO:0000313" key="14">
    <source>
        <dbReference type="Proteomes" id="UP000317650"/>
    </source>
</evidence>
<reference evidence="13 14" key="1">
    <citation type="journal article" date="2019" name="Nat. Plants">
        <title>Genome sequencing of Musa balbisiana reveals subgenome evolution and function divergence in polyploid bananas.</title>
        <authorList>
            <person name="Yao X."/>
        </authorList>
    </citation>
    <scope>NUCLEOTIDE SEQUENCE [LARGE SCALE GENOMIC DNA]</scope>
    <source>
        <strain evidence="14">cv. DH-PKW</strain>
        <tissue evidence="13">Leaves</tissue>
    </source>
</reference>
<evidence type="ECO:0000256" key="4">
    <source>
        <dbReference type="ARBA" id="ARBA00022723"/>
    </source>
</evidence>
<dbReference type="GO" id="GO:0016567">
    <property type="term" value="P:protein ubiquitination"/>
    <property type="evidence" value="ECO:0007669"/>
    <property type="project" value="UniProtKB-UniRule"/>
</dbReference>
<keyword evidence="3 10" id="KW-0808">Transferase</keyword>
<dbReference type="GO" id="GO:0005737">
    <property type="term" value="C:cytoplasm"/>
    <property type="evidence" value="ECO:0007669"/>
    <property type="project" value="TreeGrafter"/>
</dbReference>
<organism evidence="13 14">
    <name type="scientific">Musa balbisiana</name>
    <name type="common">Banana</name>
    <dbReference type="NCBI Taxonomy" id="52838"/>
    <lineage>
        <taxon>Eukaryota</taxon>
        <taxon>Viridiplantae</taxon>
        <taxon>Streptophyta</taxon>
        <taxon>Embryophyta</taxon>
        <taxon>Tracheophyta</taxon>
        <taxon>Spermatophyta</taxon>
        <taxon>Magnoliopsida</taxon>
        <taxon>Liliopsida</taxon>
        <taxon>Zingiberales</taxon>
        <taxon>Musaceae</taxon>
        <taxon>Musa</taxon>
    </lineage>
</organism>
<feature type="region of interest" description="Disordered" evidence="11">
    <location>
        <begin position="1193"/>
        <end position="1216"/>
    </location>
</feature>
<dbReference type="PANTHER" id="PTHR21497">
    <property type="entry name" value="UBIQUITIN LIGASE E3 ALPHA-RELATED"/>
    <property type="match status" value="1"/>
</dbReference>
<dbReference type="FunFam" id="2.10.110.30:FF:000002">
    <property type="entry name" value="Putative e3 ubiquitin-protein ligase ubr3"/>
    <property type="match status" value="1"/>
</dbReference>
<dbReference type="Pfam" id="PF22960">
    <property type="entry name" value="WHD_UBR1"/>
    <property type="match status" value="1"/>
</dbReference>
<keyword evidence="5 10" id="KW-0863">Zinc-finger</keyword>
<dbReference type="CDD" id="cd16482">
    <property type="entry name" value="RING-H2_UBR1-like"/>
    <property type="match status" value="1"/>
</dbReference>
<name>A0A4S8INA8_MUSBA</name>
<evidence type="ECO:0000256" key="1">
    <source>
        <dbReference type="ARBA" id="ARBA00000900"/>
    </source>
</evidence>
<dbReference type="CDD" id="cd19673">
    <property type="entry name" value="UBR-box_UBR3"/>
    <property type="match status" value="1"/>
</dbReference>
<feature type="compositionally biased region" description="Basic and acidic residues" evidence="11">
    <location>
        <begin position="1167"/>
        <end position="1177"/>
    </location>
</feature>
<dbReference type="Gene3D" id="2.10.110.30">
    <property type="match status" value="1"/>
</dbReference>
<evidence type="ECO:0000256" key="10">
    <source>
        <dbReference type="RuleBase" id="RU366018"/>
    </source>
</evidence>
<dbReference type="GO" id="GO:0071596">
    <property type="term" value="P:ubiquitin-dependent protein catabolic process via the N-end rule pathway"/>
    <property type="evidence" value="ECO:0007669"/>
    <property type="project" value="UniProtKB-UniRule"/>
</dbReference>
<keyword evidence="14" id="KW-1185">Reference proteome</keyword>
<accession>A0A4S8INA8</accession>
<evidence type="ECO:0000256" key="9">
    <source>
        <dbReference type="PROSITE-ProRule" id="PRU00508"/>
    </source>
</evidence>
<feature type="zinc finger region" description="UBR-type" evidence="9">
    <location>
        <begin position="117"/>
        <end position="187"/>
    </location>
</feature>
<evidence type="ECO:0000256" key="8">
    <source>
        <dbReference type="ARBA" id="ARBA00046341"/>
    </source>
</evidence>
<dbReference type="Pfam" id="PF18995">
    <property type="entry name" value="PRT6_C"/>
    <property type="match status" value="1"/>
</dbReference>
<dbReference type="InterPro" id="IPR044046">
    <property type="entry name" value="E3_ligase_UBR-like_C"/>
</dbReference>
<dbReference type="InterPro" id="IPR003126">
    <property type="entry name" value="Znf_UBR"/>
</dbReference>
<keyword evidence="7 10" id="KW-0862">Zinc</keyword>
<dbReference type="EC" id="2.3.2.27" evidence="10"/>
<dbReference type="STRING" id="52838.A0A4S8INA8"/>
<comment type="function">
    <text evidence="10">Ubiquitin ligase protein which is a component of the N-end rule pathway. Recognizes and binds to proteins bearing specific N-terminal residues that are destabilizing according to the N-end rule, leading to their ubiquitination and subsequent degradation.</text>
</comment>
<feature type="domain" description="UBR-type" evidence="12">
    <location>
        <begin position="117"/>
        <end position="187"/>
    </location>
</feature>
<dbReference type="GO" id="GO:0000151">
    <property type="term" value="C:ubiquitin ligase complex"/>
    <property type="evidence" value="ECO:0007669"/>
    <property type="project" value="TreeGrafter"/>
</dbReference>
<dbReference type="PANTHER" id="PTHR21497:SF53">
    <property type="entry name" value="E3 UBIQUITIN-PROTEIN LIGASE PRT6"/>
    <property type="match status" value="1"/>
</dbReference>
<feature type="region of interest" description="Disordered" evidence="11">
    <location>
        <begin position="1152"/>
        <end position="1177"/>
    </location>
</feature>
<comment type="similarity">
    <text evidence="8 10">Belongs to the E3 ubiquitin-protein ligase UBR1-like family.</text>
</comment>
<dbReference type="EMBL" id="PYDT01000009">
    <property type="protein sequence ID" value="THU50037.1"/>
    <property type="molecule type" value="Genomic_DNA"/>
</dbReference>
<dbReference type="SMART" id="SM00396">
    <property type="entry name" value="ZnF_UBR1"/>
    <property type="match status" value="1"/>
</dbReference>
<evidence type="ECO:0000256" key="6">
    <source>
        <dbReference type="ARBA" id="ARBA00022786"/>
    </source>
</evidence>
<dbReference type="GO" id="GO:0008270">
    <property type="term" value="F:zinc ion binding"/>
    <property type="evidence" value="ECO:0007669"/>
    <property type="project" value="UniProtKB-UniRule"/>
</dbReference>
<evidence type="ECO:0000256" key="2">
    <source>
        <dbReference type="ARBA" id="ARBA00004906"/>
    </source>
</evidence>
<dbReference type="GO" id="GO:0061630">
    <property type="term" value="F:ubiquitin protein ligase activity"/>
    <property type="evidence" value="ECO:0007669"/>
    <property type="project" value="UniProtKB-UniRule"/>
</dbReference>
<comment type="caution">
    <text evidence="13">The sequence shown here is derived from an EMBL/GenBank/DDBJ whole genome shotgun (WGS) entry which is preliminary data.</text>
</comment>
<dbReference type="InterPro" id="IPR039164">
    <property type="entry name" value="UBR1-like"/>
</dbReference>